<dbReference type="STRING" id="1279009.ADICEAN_00241"/>
<feature type="chain" id="PRO_5004081740" description="Outer membrane protein beta-barrel domain-containing protein" evidence="1">
    <location>
        <begin position="22"/>
        <end position="221"/>
    </location>
</feature>
<organism evidence="3 4">
    <name type="scientific">Cesiribacter andamanensis AMV16</name>
    <dbReference type="NCBI Taxonomy" id="1279009"/>
    <lineage>
        <taxon>Bacteria</taxon>
        <taxon>Pseudomonadati</taxon>
        <taxon>Bacteroidota</taxon>
        <taxon>Cytophagia</taxon>
        <taxon>Cytophagales</taxon>
        <taxon>Cesiribacteraceae</taxon>
        <taxon>Cesiribacter</taxon>
    </lineage>
</organism>
<gene>
    <name evidence="3" type="ORF">ADICEAN_00241</name>
</gene>
<keyword evidence="4" id="KW-1185">Reference proteome</keyword>
<comment type="caution">
    <text evidence="3">The sequence shown here is derived from an EMBL/GenBank/DDBJ whole genome shotgun (WGS) entry which is preliminary data.</text>
</comment>
<protein>
    <recommendedName>
        <fullName evidence="2">Outer membrane protein beta-barrel domain-containing protein</fullName>
    </recommendedName>
</protein>
<dbReference type="OrthoDB" id="947434at2"/>
<name>M7N7P8_9BACT</name>
<evidence type="ECO:0000313" key="4">
    <source>
        <dbReference type="Proteomes" id="UP000011910"/>
    </source>
</evidence>
<evidence type="ECO:0000256" key="1">
    <source>
        <dbReference type="SAM" id="SignalP"/>
    </source>
</evidence>
<dbReference type="RefSeq" id="WP_009193653.1">
    <property type="nucleotide sequence ID" value="NZ_AODQ01000003.1"/>
</dbReference>
<proteinExistence type="predicted"/>
<dbReference type="InterPro" id="IPR025665">
    <property type="entry name" value="Beta-barrel_OMP_2"/>
</dbReference>
<dbReference type="Pfam" id="PF13568">
    <property type="entry name" value="OMP_b-brl_2"/>
    <property type="match status" value="1"/>
</dbReference>
<reference evidence="3 4" key="1">
    <citation type="journal article" date="2013" name="Genome Announc.">
        <title>Draft Genome Sequence of Cesiribacter andamanensis Strain AMV16T, Isolated from a Soil Sample from a Mud Volcano in the Andaman Islands, India.</title>
        <authorList>
            <person name="Shivaji S."/>
            <person name="Ara S."/>
            <person name="Begum Z."/>
            <person name="Srinivas T.N."/>
            <person name="Singh A."/>
            <person name="Kumar Pinnaka A."/>
        </authorList>
    </citation>
    <scope>NUCLEOTIDE SEQUENCE [LARGE SCALE GENOMIC DNA]</scope>
    <source>
        <strain evidence="3 4">AMV16</strain>
    </source>
</reference>
<feature type="domain" description="Outer membrane protein beta-barrel" evidence="2">
    <location>
        <begin position="20"/>
        <end position="198"/>
    </location>
</feature>
<dbReference type="eggNOG" id="COG3637">
    <property type="taxonomic scope" value="Bacteria"/>
</dbReference>
<dbReference type="AlphaFoldDB" id="M7N7P8"/>
<feature type="signal peptide" evidence="1">
    <location>
        <begin position="1"/>
        <end position="21"/>
    </location>
</feature>
<sequence length="221" mass="24103">MKKTALFLFAALFVFALQSQAQVRGGIRAGLNMSTWGGNAVESFSEILNTTGVMRTEMLPSFHAGGYLQLPLGSAVSLEPGLYYSGKGMQVNQTFATESIFKPQVNVVNRMHYVEMPVLLRLHLGPGFQLYGGPQLSYLVDNQVEAEAGVFGLSYEQNWSADPGFRKLDFGLTGGLGYELPGGFNLQAGYEWGLSSLDEGRSNIDAFNRVIKVSMGYTFGK</sequence>
<evidence type="ECO:0000259" key="2">
    <source>
        <dbReference type="Pfam" id="PF13568"/>
    </source>
</evidence>
<accession>M7N7P8</accession>
<keyword evidence="1" id="KW-0732">Signal</keyword>
<evidence type="ECO:0000313" key="3">
    <source>
        <dbReference type="EMBL" id="EMR04638.1"/>
    </source>
</evidence>
<dbReference type="InterPro" id="IPR011250">
    <property type="entry name" value="OMP/PagP_B-barrel"/>
</dbReference>
<dbReference type="Proteomes" id="UP000011910">
    <property type="component" value="Unassembled WGS sequence"/>
</dbReference>
<dbReference type="SUPFAM" id="SSF56925">
    <property type="entry name" value="OMPA-like"/>
    <property type="match status" value="1"/>
</dbReference>
<dbReference type="EMBL" id="AODQ01000003">
    <property type="protein sequence ID" value="EMR04638.1"/>
    <property type="molecule type" value="Genomic_DNA"/>
</dbReference>